<dbReference type="PANTHER" id="PTHR10218">
    <property type="entry name" value="GTP-BINDING PROTEIN ALPHA SUBUNIT"/>
    <property type="match status" value="1"/>
</dbReference>
<dbReference type="Gene3D" id="1.10.400.10">
    <property type="entry name" value="GI Alpha 1, domain 2-like"/>
    <property type="match status" value="1"/>
</dbReference>
<sequence length="436" mass="49936">MGSKLCKGEEASDEAMDRNNRIELDLNKERIEGRKMVKILLLGSADSGKSTIVKQMRILHTDGFSETELVNYRYMLHTNYIGSLHYIARGIAQLQIAVPPNEKDLVDKFDYSFSKFLDFDDDNMIKLILKFLSYDSVTTACQRLNEFYLPDNTNYLLAESKRILMPNYLPTAVDIIHARASTTGVHEITFGFRRFSIRLIDVGGQKTERRKWIHCFDSVSAILYVVSLSCYDQSMEEDPSINRMDDSIDLFRAMFFNPFLIRCSFILFLNKKDLFELKLRHVPLHRFYPAFEDRTTNITSDSAYAEAVEFVKKLFLGVNTEENNRHIYTHVTNATDTKNIEFVFGATCDIVLQNNLTRAGMTCHSLFEHLKIATSICKASVDKIKALELTANCLIKVKMDEGEDKIGEEKGEENGDGSAADEFALKGRTDPRHRRI</sequence>
<evidence type="ECO:0000256" key="7">
    <source>
        <dbReference type="ARBA" id="ARBA00023224"/>
    </source>
</evidence>
<evidence type="ECO:0000313" key="13">
    <source>
        <dbReference type="Proteomes" id="UP001620626"/>
    </source>
</evidence>
<dbReference type="InterPro" id="IPR011025">
    <property type="entry name" value="GproteinA_insert"/>
</dbReference>
<keyword evidence="4 10" id="KW-0460">Magnesium</keyword>
<name>A0ABD2LRV1_9BILA</name>
<dbReference type="PROSITE" id="PS51882">
    <property type="entry name" value="G_ALPHA"/>
    <property type="match status" value="1"/>
</dbReference>
<evidence type="ECO:0000256" key="6">
    <source>
        <dbReference type="ARBA" id="ARBA00023139"/>
    </source>
</evidence>
<evidence type="ECO:0000256" key="3">
    <source>
        <dbReference type="ARBA" id="ARBA00022741"/>
    </source>
</evidence>
<feature type="binding site" evidence="10">
    <location>
        <position position="182"/>
    </location>
    <ligand>
        <name>Mg(2+)</name>
        <dbReference type="ChEBI" id="CHEBI:18420"/>
    </ligand>
</feature>
<keyword evidence="2 10" id="KW-0479">Metal-binding</keyword>
<evidence type="ECO:0000313" key="12">
    <source>
        <dbReference type="EMBL" id="KAL3117975.1"/>
    </source>
</evidence>
<dbReference type="GO" id="GO:0005525">
    <property type="term" value="F:GTP binding"/>
    <property type="evidence" value="ECO:0007669"/>
    <property type="project" value="UniProtKB-KW"/>
</dbReference>
<keyword evidence="1" id="KW-0519">Myristate</keyword>
<feature type="region of interest" description="Disordered" evidence="11">
    <location>
        <begin position="404"/>
        <end position="436"/>
    </location>
</feature>
<evidence type="ECO:0000256" key="8">
    <source>
        <dbReference type="ARBA" id="ARBA00023288"/>
    </source>
</evidence>
<evidence type="ECO:0000256" key="1">
    <source>
        <dbReference type="ARBA" id="ARBA00022707"/>
    </source>
</evidence>
<feature type="binding site" evidence="9">
    <location>
        <position position="334"/>
    </location>
    <ligand>
        <name>GTP</name>
        <dbReference type="ChEBI" id="CHEBI:37565"/>
    </ligand>
</feature>
<dbReference type="PANTHER" id="PTHR10218:SF302">
    <property type="entry name" value="GUANINE NUCLEOTIDE-BINDING PROTEIN ALPHA-5 SUBUNIT"/>
    <property type="match status" value="1"/>
</dbReference>
<dbReference type="CDD" id="cd00066">
    <property type="entry name" value="G-alpha"/>
    <property type="match status" value="1"/>
</dbReference>
<dbReference type="SUPFAM" id="SSF52540">
    <property type="entry name" value="P-loop containing nucleoside triphosphate hydrolases"/>
    <property type="match status" value="1"/>
</dbReference>
<evidence type="ECO:0000256" key="10">
    <source>
        <dbReference type="PIRSR" id="PIRSR601019-2"/>
    </source>
</evidence>
<gene>
    <name evidence="12" type="ORF">niasHT_005218</name>
</gene>
<evidence type="ECO:0000256" key="9">
    <source>
        <dbReference type="PIRSR" id="PIRSR601019-1"/>
    </source>
</evidence>
<dbReference type="Pfam" id="PF00503">
    <property type="entry name" value="G-alpha"/>
    <property type="match status" value="1"/>
</dbReference>
<dbReference type="SUPFAM" id="SSF47895">
    <property type="entry name" value="Transducin (alpha subunit), insertion domain"/>
    <property type="match status" value="1"/>
</dbReference>
<evidence type="ECO:0000256" key="2">
    <source>
        <dbReference type="ARBA" id="ARBA00022723"/>
    </source>
</evidence>
<keyword evidence="7" id="KW-0807">Transducer</keyword>
<dbReference type="SMART" id="SM00275">
    <property type="entry name" value="G_alpha"/>
    <property type="match status" value="1"/>
</dbReference>
<dbReference type="Proteomes" id="UP001620626">
    <property type="component" value="Unassembled WGS sequence"/>
</dbReference>
<dbReference type="EMBL" id="JBICBT010000300">
    <property type="protein sequence ID" value="KAL3117975.1"/>
    <property type="molecule type" value="Genomic_DNA"/>
</dbReference>
<keyword evidence="3 9" id="KW-0547">Nucleotide-binding</keyword>
<dbReference type="FunFam" id="3.40.50.300:FF:002307">
    <property type="entry name" value="Guanine nucleotide-binding protein G(k) subunit alpha"/>
    <property type="match status" value="1"/>
</dbReference>
<evidence type="ECO:0000256" key="4">
    <source>
        <dbReference type="ARBA" id="ARBA00022842"/>
    </source>
</evidence>
<feature type="compositionally biased region" description="Basic and acidic residues" evidence="11">
    <location>
        <begin position="404"/>
        <end position="413"/>
    </location>
</feature>
<reference evidence="12 13" key="1">
    <citation type="submission" date="2024-10" db="EMBL/GenBank/DDBJ databases">
        <authorList>
            <person name="Kim D."/>
        </authorList>
    </citation>
    <scope>NUCLEOTIDE SEQUENCE [LARGE SCALE GENOMIC DNA]</scope>
    <source>
        <strain evidence="12">BH-2024</strain>
    </source>
</reference>
<evidence type="ECO:0000256" key="5">
    <source>
        <dbReference type="ARBA" id="ARBA00023134"/>
    </source>
</evidence>
<keyword evidence="5 9" id="KW-0342">GTP-binding</keyword>
<dbReference type="GO" id="GO:0046872">
    <property type="term" value="F:metal ion binding"/>
    <property type="evidence" value="ECO:0007669"/>
    <property type="project" value="UniProtKB-KW"/>
</dbReference>
<feature type="binding site" evidence="10">
    <location>
        <position position="50"/>
    </location>
    <ligand>
        <name>Mg(2+)</name>
        <dbReference type="ChEBI" id="CHEBI:18420"/>
    </ligand>
</feature>
<evidence type="ECO:0000256" key="11">
    <source>
        <dbReference type="SAM" id="MobiDB-lite"/>
    </source>
</evidence>
<keyword evidence="8" id="KW-0449">Lipoprotein</keyword>
<feature type="binding site" evidence="9">
    <location>
        <begin position="201"/>
        <end position="205"/>
    </location>
    <ligand>
        <name>GTP</name>
        <dbReference type="ChEBI" id="CHEBI:37565"/>
    </ligand>
</feature>
<keyword evidence="6" id="KW-0564">Palmitate</keyword>
<feature type="binding site" evidence="9">
    <location>
        <begin position="270"/>
        <end position="273"/>
    </location>
    <ligand>
        <name>GTP</name>
        <dbReference type="ChEBI" id="CHEBI:37565"/>
    </ligand>
</feature>
<dbReference type="GO" id="GO:0007165">
    <property type="term" value="P:signal transduction"/>
    <property type="evidence" value="ECO:0007669"/>
    <property type="project" value="UniProtKB-KW"/>
</dbReference>
<dbReference type="InterPro" id="IPR001019">
    <property type="entry name" value="Gprotein_alpha_su"/>
</dbReference>
<dbReference type="InterPro" id="IPR027417">
    <property type="entry name" value="P-loop_NTPase"/>
</dbReference>
<organism evidence="12 13">
    <name type="scientific">Heterodera trifolii</name>
    <dbReference type="NCBI Taxonomy" id="157864"/>
    <lineage>
        <taxon>Eukaryota</taxon>
        <taxon>Metazoa</taxon>
        <taxon>Ecdysozoa</taxon>
        <taxon>Nematoda</taxon>
        <taxon>Chromadorea</taxon>
        <taxon>Rhabditida</taxon>
        <taxon>Tylenchina</taxon>
        <taxon>Tylenchomorpha</taxon>
        <taxon>Tylenchoidea</taxon>
        <taxon>Heteroderidae</taxon>
        <taxon>Heteroderinae</taxon>
        <taxon>Heterodera</taxon>
    </lineage>
</organism>
<keyword evidence="13" id="KW-1185">Reference proteome</keyword>
<dbReference type="AlphaFoldDB" id="A0ABD2LRV1"/>
<dbReference type="Gene3D" id="3.40.50.300">
    <property type="entry name" value="P-loop containing nucleotide triphosphate hydrolases"/>
    <property type="match status" value="1"/>
</dbReference>
<proteinExistence type="predicted"/>
<accession>A0ABD2LRV1</accession>
<protein>
    <submittedName>
        <fullName evidence="12">Uncharacterized protein</fullName>
    </submittedName>
</protein>
<dbReference type="PRINTS" id="PR00318">
    <property type="entry name" value="GPROTEINA"/>
</dbReference>
<comment type="caution">
    <text evidence="12">The sequence shown here is derived from an EMBL/GenBank/DDBJ whole genome shotgun (WGS) entry which is preliminary data.</text>
</comment>